<evidence type="ECO:0000313" key="3">
    <source>
        <dbReference type="EMBL" id="EIT70504.1"/>
    </source>
</evidence>
<dbReference type="Pfam" id="PF02321">
    <property type="entry name" value="OEP"/>
    <property type="match status" value="1"/>
</dbReference>
<proteinExistence type="inferred from homology"/>
<feature type="signal peptide" evidence="2">
    <location>
        <begin position="1"/>
        <end position="23"/>
    </location>
</feature>
<dbReference type="PANTHER" id="PTHR30203:SF24">
    <property type="entry name" value="BLR4935 PROTEIN"/>
    <property type="match status" value="1"/>
</dbReference>
<evidence type="ECO:0000313" key="4">
    <source>
        <dbReference type="Proteomes" id="UP000003704"/>
    </source>
</evidence>
<dbReference type="PROSITE" id="PS51257">
    <property type="entry name" value="PROKAR_LIPOPROTEIN"/>
    <property type="match status" value="1"/>
</dbReference>
<dbReference type="OrthoDB" id="237412at2"/>
<dbReference type="GO" id="GO:0015562">
    <property type="term" value="F:efflux transmembrane transporter activity"/>
    <property type="evidence" value="ECO:0007669"/>
    <property type="project" value="InterPro"/>
</dbReference>
<dbReference type="RefSeq" id="WP_007183597.1">
    <property type="nucleotide sequence ID" value="NZ_AKGD01000001.1"/>
</dbReference>
<comment type="similarity">
    <text evidence="1">Belongs to the outer membrane factor (OMF) (TC 1.B.17) family.</text>
</comment>
<dbReference type="PANTHER" id="PTHR30203">
    <property type="entry name" value="OUTER MEMBRANE CATION EFFLUX PROTEIN"/>
    <property type="match status" value="1"/>
</dbReference>
<evidence type="ECO:0008006" key="5">
    <source>
        <dbReference type="Google" id="ProtNLM"/>
    </source>
</evidence>
<accession>I7ZF45</accession>
<evidence type="ECO:0000256" key="1">
    <source>
        <dbReference type="ARBA" id="ARBA00007613"/>
    </source>
</evidence>
<reference evidence="3 4" key="1">
    <citation type="journal article" date="2012" name="J. Bacteriol.">
        <title>Genome Sequence of n-Alkane-Degrading Hydrocarboniphaga effusa Strain AP103T (ATCC BAA-332T).</title>
        <authorList>
            <person name="Chang H.K."/>
            <person name="Zylstra G.J."/>
            <person name="Chae J.C."/>
        </authorList>
    </citation>
    <scope>NUCLEOTIDE SEQUENCE [LARGE SCALE GENOMIC DNA]</scope>
    <source>
        <strain evidence="3 4">AP103</strain>
    </source>
</reference>
<feature type="chain" id="PRO_5003712963" description="Outer membrane efflux protein" evidence="2">
    <location>
        <begin position="24"/>
        <end position="467"/>
    </location>
</feature>
<dbReference type="InterPro" id="IPR010131">
    <property type="entry name" value="MdtP/NodT-like"/>
</dbReference>
<dbReference type="Gene3D" id="1.20.1600.10">
    <property type="entry name" value="Outer membrane efflux proteins (OEP)"/>
    <property type="match status" value="1"/>
</dbReference>
<dbReference type="EMBL" id="AKGD01000001">
    <property type="protein sequence ID" value="EIT70504.1"/>
    <property type="molecule type" value="Genomic_DNA"/>
</dbReference>
<evidence type="ECO:0000256" key="2">
    <source>
        <dbReference type="SAM" id="SignalP"/>
    </source>
</evidence>
<gene>
    <name evidence="3" type="ORF">WQQ_06410</name>
</gene>
<name>I7ZF45_9GAMM</name>
<keyword evidence="2" id="KW-0732">Signal</keyword>
<dbReference type="Proteomes" id="UP000003704">
    <property type="component" value="Unassembled WGS sequence"/>
</dbReference>
<protein>
    <recommendedName>
        <fullName evidence="5">Outer membrane efflux protein</fullName>
    </recommendedName>
</protein>
<dbReference type="InterPro" id="IPR003423">
    <property type="entry name" value="OMP_efflux"/>
</dbReference>
<comment type="caution">
    <text evidence="3">The sequence shown here is derived from an EMBL/GenBank/DDBJ whole genome shotgun (WGS) entry which is preliminary data.</text>
</comment>
<organism evidence="3 4">
    <name type="scientific">Hydrocarboniphaga effusa AP103</name>
    <dbReference type="NCBI Taxonomy" id="1172194"/>
    <lineage>
        <taxon>Bacteria</taxon>
        <taxon>Pseudomonadati</taxon>
        <taxon>Pseudomonadota</taxon>
        <taxon>Gammaproteobacteria</taxon>
        <taxon>Nevskiales</taxon>
        <taxon>Nevskiaceae</taxon>
        <taxon>Hydrocarboniphaga</taxon>
    </lineage>
</organism>
<sequence length="467" mass="50412">MSVSTFRSGALALLLPLAVSACAGLPDDWGRADAARLAAERGRALPQTPNVAAYTREQLAQPLTPQATVSLALLNNPDLRARNARLGIAAADLYEASRMANPVISATRLSGDSGPRSQLTLGIGFDVLGLLTLPANRRNAQAGVEAAKFEAGSAIVELATQAERAWFEAAAAQQRAQVRELAARAASASGEIAQRYFDAGNINRRQLALEQAEAGSLRLESLAAQAQAATERAALNRIMGQREDSAWTLASPLPEPAAQEPALDALLREAVDSRLDIAAAQQQARGIAGRYRLVRRTRLIGDIQLGAEREREYDGAINAGPSASIRLPLFDWGSGRKARAQAELDIAEARLDGLVLDAGNDVRAAYARMQVASERARTYRETLIPQRETVVEFLQREVNYMLAGVFELLVAKRQEYDAYAGYIDAVRDYWIARADLTQAVGRTLPIETAAHEHQHDHHDTTSNGDAP</sequence>
<dbReference type="AlphaFoldDB" id="I7ZF45"/>
<keyword evidence="4" id="KW-1185">Reference proteome</keyword>
<dbReference type="STRING" id="1172194.WQQ_06410"/>
<dbReference type="SUPFAM" id="SSF56954">
    <property type="entry name" value="Outer membrane efflux proteins (OEP)"/>
    <property type="match status" value="1"/>
</dbReference>